<evidence type="ECO:0000256" key="4">
    <source>
        <dbReference type="ARBA" id="ARBA00023125"/>
    </source>
</evidence>
<dbReference type="InterPro" id="IPR045843">
    <property type="entry name" value="IND-like"/>
</dbReference>
<dbReference type="GeneID" id="120253387"/>
<dbReference type="SUPFAM" id="SSF47459">
    <property type="entry name" value="HLH, helix-loop-helix DNA-binding domain"/>
    <property type="match status" value="1"/>
</dbReference>
<dbReference type="PROSITE" id="PS50888">
    <property type="entry name" value="BHLH"/>
    <property type="match status" value="1"/>
</dbReference>
<keyword evidence="6" id="KW-0539">Nucleus</keyword>
<accession>A0AB40ASQ7</accession>
<comment type="similarity">
    <text evidence="2">Belongs to the bHLH protein family.</text>
</comment>
<dbReference type="RefSeq" id="XP_039117659.1">
    <property type="nucleotide sequence ID" value="XM_039261725.1"/>
</dbReference>
<proteinExistence type="inferred from homology"/>
<gene>
    <name evidence="10" type="primary">LOC120253387</name>
</gene>
<keyword evidence="3" id="KW-0805">Transcription regulation</keyword>
<evidence type="ECO:0000259" key="8">
    <source>
        <dbReference type="PROSITE" id="PS50888"/>
    </source>
</evidence>
<dbReference type="Proteomes" id="UP001515500">
    <property type="component" value="Unplaced"/>
</dbReference>
<keyword evidence="5" id="KW-0804">Transcription</keyword>
<feature type="domain" description="BHLH" evidence="8">
    <location>
        <begin position="187"/>
        <end position="236"/>
    </location>
</feature>
<dbReference type="SMART" id="SM00353">
    <property type="entry name" value="HLH"/>
    <property type="match status" value="1"/>
</dbReference>
<evidence type="ECO:0000256" key="7">
    <source>
        <dbReference type="SAM" id="MobiDB-lite"/>
    </source>
</evidence>
<evidence type="ECO:0000256" key="5">
    <source>
        <dbReference type="ARBA" id="ARBA00023163"/>
    </source>
</evidence>
<dbReference type="GO" id="GO:0046983">
    <property type="term" value="F:protein dimerization activity"/>
    <property type="evidence" value="ECO:0007669"/>
    <property type="project" value="InterPro"/>
</dbReference>
<dbReference type="PANTHER" id="PTHR16223">
    <property type="entry name" value="TRANSCRIPTION FACTOR BHLH83-RELATED"/>
    <property type="match status" value="1"/>
</dbReference>
<feature type="region of interest" description="Disordered" evidence="7">
    <location>
        <begin position="140"/>
        <end position="163"/>
    </location>
</feature>
<keyword evidence="9" id="KW-1185">Reference proteome</keyword>
<reference evidence="10" key="1">
    <citation type="submission" date="2025-08" db="UniProtKB">
        <authorList>
            <consortium name="RefSeq"/>
        </authorList>
    </citation>
    <scope>IDENTIFICATION</scope>
</reference>
<name>A0AB40ASQ7_DIOCR</name>
<evidence type="ECO:0000256" key="3">
    <source>
        <dbReference type="ARBA" id="ARBA00023015"/>
    </source>
</evidence>
<dbReference type="FunFam" id="4.10.280.10:FF:000022">
    <property type="entry name" value="Basic helix-loop-helix transcription factor"/>
    <property type="match status" value="1"/>
</dbReference>
<dbReference type="GO" id="GO:0000981">
    <property type="term" value="F:DNA-binding transcription factor activity, RNA polymerase II-specific"/>
    <property type="evidence" value="ECO:0007669"/>
    <property type="project" value="TreeGrafter"/>
</dbReference>
<dbReference type="Pfam" id="PF00010">
    <property type="entry name" value="HLH"/>
    <property type="match status" value="1"/>
</dbReference>
<dbReference type="Gene3D" id="4.10.280.10">
    <property type="entry name" value="Helix-loop-helix DNA-binding domain"/>
    <property type="match status" value="1"/>
</dbReference>
<dbReference type="InterPro" id="IPR011598">
    <property type="entry name" value="bHLH_dom"/>
</dbReference>
<sequence>MEFFSYDQSDLVSQFILDDHHSMFWFDHETEINADLSSCFVSEDNSSSYDDNYFKSFFSAEDHQQVFQDVHNQQLQERTFTDDFGVSGSKRKFHISDNEVAIHAEIPEKKPRATTKKRNLSMKLQRSAIIEDVKESSLTVNGQSSSSYSSEDDSNVSQEINGGNFSKKCSDATIDNLNGKTRANRGSATDPQSLYARKRRERINERLRILQNLVPNGTKVDISTMLEEAVQYVKFLQLQIKLLSSDEMWMYAPIAYNGMDIGLDLNNSQLKR</sequence>
<dbReference type="GO" id="GO:0005634">
    <property type="term" value="C:nucleus"/>
    <property type="evidence" value="ECO:0007669"/>
    <property type="project" value="UniProtKB-SubCell"/>
</dbReference>
<keyword evidence="4" id="KW-0238">DNA-binding</keyword>
<protein>
    <submittedName>
        <fullName evidence="10">Transcription factor bHLH139-like</fullName>
    </submittedName>
</protein>
<evidence type="ECO:0000313" key="10">
    <source>
        <dbReference type="RefSeq" id="XP_039117659.1"/>
    </source>
</evidence>
<dbReference type="CDD" id="cd11454">
    <property type="entry name" value="bHLH_AtIND_like"/>
    <property type="match status" value="1"/>
</dbReference>
<evidence type="ECO:0000313" key="9">
    <source>
        <dbReference type="Proteomes" id="UP001515500"/>
    </source>
</evidence>
<evidence type="ECO:0000256" key="1">
    <source>
        <dbReference type="ARBA" id="ARBA00004123"/>
    </source>
</evidence>
<evidence type="ECO:0000256" key="2">
    <source>
        <dbReference type="ARBA" id="ARBA00005510"/>
    </source>
</evidence>
<dbReference type="AlphaFoldDB" id="A0AB40ASQ7"/>
<organism evidence="9 10">
    <name type="scientific">Dioscorea cayennensis subsp. rotundata</name>
    <name type="common">White Guinea yam</name>
    <name type="synonym">Dioscorea rotundata</name>
    <dbReference type="NCBI Taxonomy" id="55577"/>
    <lineage>
        <taxon>Eukaryota</taxon>
        <taxon>Viridiplantae</taxon>
        <taxon>Streptophyta</taxon>
        <taxon>Embryophyta</taxon>
        <taxon>Tracheophyta</taxon>
        <taxon>Spermatophyta</taxon>
        <taxon>Magnoliopsida</taxon>
        <taxon>Liliopsida</taxon>
        <taxon>Dioscoreales</taxon>
        <taxon>Dioscoreaceae</taxon>
        <taxon>Dioscorea</taxon>
    </lineage>
</organism>
<comment type="subcellular location">
    <subcellularLocation>
        <location evidence="1">Nucleus</location>
    </subcellularLocation>
</comment>
<dbReference type="PANTHER" id="PTHR16223:SF274">
    <property type="entry name" value="TRANSCRIPTION FACTOR BHLH84"/>
    <property type="match status" value="1"/>
</dbReference>
<dbReference type="GO" id="GO:0000978">
    <property type="term" value="F:RNA polymerase II cis-regulatory region sequence-specific DNA binding"/>
    <property type="evidence" value="ECO:0007669"/>
    <property type="project" value="TreeGrafter"/>
</dbReference>
<dbReference type="InterPro" id="IPR036638">
    <property type="entry name" value="HLH_DNA-bd_sf"/>
</dbReference>
<evidence type="ECO:0000256" key="6">
    <source>
        <dbReference type="ARBA" id="ARBA00023242"/>
    </source>
</evidence>